<dbReference type="PROSITE" id="PS00615">
    <property type="entry name" value="C_TYPE_LECTIN_1"/>
    <property type="match status" value="1"/>
</dbReference>
<dbReference type="AlphaFoldDB" id="A0A915IJG7"/>
<proteinExistence type="predicted"/>
<dbReference type="InterPro" id="IPR016186">
    <property type="entry name" value="C-type_lectin-like/link_sf"/>
</dbReference>
<evidence type="ECO:0000256" key="1">
    <source>
        <dbReference type="ARBA" id="ARBA00023157"/>
    </source>
</evidence>
<dbReference type="SUPFAM" id="SSF56436">
    <property type="entry name" value="C-type lectin-like"/>
    <property type="match status" value="1"/>
</dbReference>
<dbReference type="InterPro" id="IPR018378">
    <property type="entry name" value="C-type_lectin_CS"/>
</dbReference>
<reference evidence="4" key="1">
    <citation type="submission" date="2022-11" db="UniProtKB">
        <authorList>
            <consortium name="WormBaseParasite"/>
        </authorList>
    </citation>
    <scope>IDENTIFICATION</scope>
</reference>
<evidence type="ECO:0000259" key="2">
    <source>
        <dbReference type="PROSITE" id="PS50041"/>
    </source>
</evidence>
<feature type="domain" description="C-type lectin" evidence="2">
    <location>
        <begin position="153"/>
        <end position="293"/>
    </location>
</feature>
<dbReference type="InterPro" id="IPR016187">
    <property type="entry name" value="CTDL_fold"/>
</dbReference>
<dbReference type="CDD" id="cd00037">
    <property type="entry name" value="CLECT"/>
    <property type="match status" value="1"/>
</dbReference>
<dbReference type="PROSITE" id="PS50041">
    <property type="entry name" value="C_TYPE_LECTIN_2"/>
    <property type="match status" value="1"/>
</dbReference>
<sequence length="445" mass="48414">MWRSVPCDNATLFVICQLICNNETIFPTTTDSTKTSQSTSTSIISSEKLTTLSTPMVSSTTTSFAPNSTLASSIMYSEKLNTLTTSTLTSIASFVTSSIQVNGNGLSTTKQLATAMTSYTVACPPNWLAGPSNKFPGCFIGIRANAGIAQALFDDAVSACKSKDKRAHLIYLPNLDNRTDLIELGKFLYKSFGSALRPYWLGAYRNKSSIEPSSYYWYMPTSSGRQTAPFSANLWAKVTKGYVFKNASITNSNWFPGEPDYNDSSKKCVTMNYIDGRMWRSTQCENTTLFVVCQLICLNRTTLAPNVTFRSSTISSKKSSISSTSSLATTFAPNWTFASSTKSIEKSNALSMSTTATTFSLNSTFASSTKSIEKSSALNMSTTATTFAPNSTFESSTISIEKSTALSMSITATTFAPNSTFGSSTISIENDICSEFDIRKFYNFY</sequence>
<dbReference type="Proteomes" id="UP000887565">
    <property type="component" value="Unplaced"/>
</dbReference>
<keyword evidence="1" id="KW-1015">Disulfide bond</keyword>
<accession>A0A915IJG7</accession>
<dbReference type="WBParaSite" id="nRc.2.0.1.t14327-RA">
    <property type="protein sequence ID" value="nRc.2.0.1.t14327-RA"/>
    <property type="gene ID" value="nRc.2.0.1.g14327"/>
</dbReference>
<evidence type="ECO:0000313" key="4">
    <source>
        <dbReference type="WBParaSite" id="nRc.2.0.1.t14327-RA"/>
    </source>
</evidence>
<name>A0A915IJG7_ROMCU</name>
<dbReference type="Gene3D" id="3.10.100.10">
    <property type="entry name" value="Mannose-Binding Protein A, subunit A"/>
    <property type="match status" value="1"/>
</dbReference>
<dbReference type="InterPro" id="IPR001304">
    <property type="entry name" value="C-type_lectin-like"/>
</dbReference>
<dbReference type="SMART" id="SM00034">
    <property type="entry name" value="CLECT"/>
    <property type="match status" value="1"/>
</dbReference>
<organism evidence="3 4">
    <name type="scientific">Romanomermis culicivorax</name>
    <name type="common">Nematode worm</name>
    <dbReference type="NCBI Taxonomy" id="13658"/>
    <lineage>
        <taxon>Eukaryota</taxon>
        <taxon>Metazoa</taxon>
        <taxon>Ecdysozoa</taxon>
        <taxon>Nematoda</taxon>
        <taxon>Enoplea</taxon>
        <taxon>Dorylaimia</taxon>
        <taxon>Mermithida</taxon>
        <taxon>Mermithoidea</taxon>
        <taxon>Mermithidae</taxon>
        <taxon>Romanomermis</taxon>
    </lineage>
</organism>
<protein>
    <submittedName>
        <fullName evidence="4">C-type lectin domain-containing protein</fullName>
    </submittedName>
</protein>
<evidence type="ECO:0000313" key="3">
    <source>
        <dbReference type="Proteomes" id="UP000887565"/>
    </source>
</evidence>
<keyword evidence="3" id="KW-1185">Reference proteome</keyword>